<name>A0ABV1TX42_9ACTN</name>
<organism evidence="1 2">
    <name type="scientific">Streptomyces sp. 900105755</name>
    <dbReference type="NCBI Taxonomy" id="3154389"/>
    <lineage>
        <taxon>Bacteria</taxon>
        <taxon>Bacillati</taxon>
        <taxon>Actinomycetota</taxon>
        <taxon>Actinomycetes</taxon>
        <taxon>Kitasatosporales</taxon>
        <taxon>Streptomycetaceae</taxon>
        <taxon>Streptomyces</taxon>
    </lineage>
</organism>
<dbReference type="EMBL" id="JBEOZM010000067">
    <property type="protein sequence ID" value="MER6274613.1"/>
    <property type="molecule type" value="Genomic_DNA"/>
</dbReference>
<comment type="caution">
    <text evidence="1">The sequence shown here is derived from an EMBL/GenBank/DDBJ whole genome shotgun (WGS) entry which is preliminary data.</text>
</comment>
<accession>A0ABV1TX42</accession>
<protein>
    <submittedName>
        <fullName evidence="1">Uncharacterized protein</fullName>
    </submittedName>
</protein>
<sequence length="188" mass="20768">MTTHPVSPPVPGAPAHLEALGRHFGDLRDGTHGDAVSRQSKERLFHEAVTLLDPYARRVLREFDHEMLRDTGTVEATGVGRTPDGGLAALWTLSWPEQRETDIQPITLMAHYGRGFHHPHLRGATVADWPLNVFTEEQAAAEVPTLRAIASADLHNLVFQRDYRIVPAIVDDRPGQDGRPGPSSRKEA</sequence>
<keyword evidence="2" id="KW-1185">Reference proteome</keyword>
<evidence type="ECO:0000313" key="1">
    <source>
        <dbReference type="EMBL" id="MER6274613.1"/>
    </source>
</evidence>
<gene>
    <name evidence="1" type="ORF">ABT211_46515</name>
</gene>
<proteinExistence type="predicted"/>
<evidence type="ECO:0000313" key="2">
    <source>
        <dbReference type="Proteomes" id="UP001490365"/>
    </source>
</evidence>
<dbReference type="Proteomes" id="UP001490365">
    <property type="component" value="Unassembled WGS sequence"/>
</dbReference>
<dbReference type="RefSeq" id="WP_351962812.1">
    <property type="nucleotide sequence ID" value="NZ_JBEOZM010000067.1"/>
</dbReference>
<reference evidence="1 2" key="1">
    <citation type="submission" date="2024-06" db="EMBL/GenBank/DDBJ databases">
        <title>The Natural Products Discovery Center: Release of the First 8490 Sequenced Strains for Exploring Actinobacteria Biosynthetic Diversity.</title>
        <authorList>
            <person name="Kalkreuter E."/>
            <person name="Kautsar S.A."/>
            <person name="Yang D."/>
            <person name="Bader C.D."/>
            <person name="Teijaro C.N."/>
            <person name="Fluegel L."/>
            <person name="Davis C.M."/>
            <person name="Simpson J.R."/>
            <person name="Lauterbach L."/>
            <person name="Steele A.D."/>
            <person name="Gui C."/>
            <person name="Meng S."/>
            <person name="Li G."/>
            <person name="Viehrig K."/>
            <person name="Ye F."/>
            <person name="Su P."/>
            <person name="Kiefer A.F."/>
            <person name="Nichols A."/>
            <person name="Cepeda A.J."/>
            <person name="Yan W."/>
            <person name="Fan B."/>
            <person name="Jiang Y."/>
            <person name="Adhikari A."/>
            <person name="Zheng C.-J."/>
            <person name="Schuster L."/>
            <person name="Cowan T.M."/>
            <person name="Smanski M.J."/>
            <person name="Chevrette M.G."/>
            <person name="De Carvalho L.P.S."/>
            <person name="Shen B."/>
        </authorList>
    </citation>
    <scope>NUCLEOTIDE SEQUENCE [LARGE SCALE GENOMIC DNA]</scope>
    <source>
        <strain evidence="1 2">NPDC001694</strain>
    </source>
</reference>